<evidence type="ECO:0008006" key="3">
    <source>
        <dbReference type="Google" id="ProtNLM"/>
    </source>
</evidence>
<name>A0AAU9U6D4_EUPED</name>
<keyword evidence="2" id="KW-1185">Reference proteome</keyword>
<gene>
    <name evidence="1" type="ORF">EEDITHA_LOCUS10191</name>
</gene>
<evidence type="ECO:0000313" key="2">
    <source>
        <dbReference type="Proteomes" id="UP001153954"/>
    </source>
</evidence>
<accession>A0AAU9U6D4</accession>
<protein>
    <recommendedName>
        <fullName evidence="3">UvrD-like helicase C-terminal domain-containing protein</fullName>
    </recommendedName>
</protein>
<sequence length="97" mass="10900">MQTSIGGRSLHELFWSRNNSGEAVERRRSYSHLIHKPIALYQLIKWAGGEKVLLNQGCETGEGSLVMTIHESQGLTYGEVTIVQRLRGSKYTASCFM</sequence>
<organism evidence="1 2">
    <name type="scientific">Euphydryas editha</name>
    <name type="common">Edith's checkerspot</name>
    <dbReference type="NCBI Taxonomy" id="104508"/>
    <lineage>
        <taxon>Eukaryota</taxon>
        <taxon>Metazoa</taxon>
        <taxon>Ecdysozoa</taxon>
        <taxon>Arthropoda</taxon>
        <taxon>Hexapoda</taxon>
        <taxon>Insecta</taxon>
        <taxon>Pterygota</taxon>
        <taxon>Neoptera</taxon>
        <taxon>Endopterygota</taxon>
        <taxon>Lepidoptera</taxon>
        <taxon>Glossata</taxon>
        <taxon>Ditrysia</taxon>
        <taxon>Papilionoidea</taxon>
        <taxon>Nymphalidae</taxon>
        <taxon>Nymphalinae</taxon>
        <taxon>Euphydryas</taxon>
    </lineage>
</organism>
<comment type="caution">
    <text evidence="1">The sequence shown here is derived from an EMBL/GenBank/DDBJ whole genome shotgun (WGS) entry which is preliminary data.</text>
</comment>
<proteinExistence type="predicted"/>
<dbReference type="Proteomes" id="UP001153954">
    <property type="component" value="Unassembled WGS sequence"/>
</dbReference>
<evidence type="ECO:0000313" key="1">
    <source>
        <dbReference type="EMBL" id="CAH2094646.1"/>
    </source>
</evidence>
<dbReference type="AlphaFoldDB" id="A0AAU9U6D4"/>
<reference evidence="1" key="1">
    <citation type="submission" date="2022-03" db="EMBL/GenBank/DDBJ databases">
        <authorList>
            <person name="Tunstrom K."/>
        </authorList>
    </citation>
    <scope>NUCLEOTIDE SEQUENCE</scope>
</reference>
<dbReference type="EMBL" id="CAKOGL010000014">
    <property type="protein sequence ID" value="CAH2094646.1"/>
    <property type="molecule type" value="Genomic_DNA"/>
</dbReference>